<accession>A0A0F0KRZ0</accession>
<gene>
    <name evidence="1" type="ORF">RN51_01623</name>
</gene>
<evidence type="ECO:0000313" key="2">
    <source>
        <dbReference type="Proteomes" id="UP000033725"/>
    </source>
</evidence>
<comment type="caution">
    <text evidence="1">The sequence shown here is derived from an EMBL/GenBank/DDBJ whole genome shotgun (WGS) entry which is preliminary data.</text>
</comment>
<evidence type="ECO:0000313" key="1">
    <source>
        <dbReference type="EMBL" id="KJL22880.1"/>
    </source>
</evidence>
<name>A0A0F0KRZ0_9MICO</name>
<reference evidence="1 2" key="1">
    <citation type="submission" date="2015-02" db="EMBL/GenBank/DDBJ databases">
        <title>Draft genome sequences of ten Microbacterium spp. with emphasis on heavy metal contaminated environments.</title>
        <authorList>
            <person name="Corretto E."/>
        </authorList>
    </citation>
    <scope>NUCLEOTIDE SEQUENCE [LARGE SCALE GENOMIC DNA]</scope>
    <source>
        <strain evidence="1 2">BEL163</strain>
    </source>
</reference>
<organism evidence="1 2">
    <name type="scientific">Microbacterium oxydans</name>
    <dbReference type="NCBI Taxonomy" id="82380"/>
    <lineage>
        <taxon>Bacteria</taxon>
        <taxon>Bacillati</taxon>
        <taxon>Actinomycetota</taxon>
        <taxon>Actinomycetes</taxon>
        <taxon>Micrococcales</taxon>
        <taxon>Microbacteriaceae</taxon>
        <taxon>Microbacterium</taxon>
    </lineage>
</organism>
<dbReference type="AlphaFoldDB" id="A0A0F0KRZ0"/>
<dbReference type="EMBL" id="JYIV01000024">
    <property type="protein sequence ID" value="KJL22880.1"/>
    <property type="molecule type" value="Genomic_DNA"/>
</dbReference>
<proteinExistence type="predicted"/>
<sequence length="108" mass="11717">MWKRSSGNGLPSGSVGAKPAISSCWGAVTKTYIRSIVFMHNGWLWVPVTKAFESFGTWNMVQKSVQYACNGTGQHTFRVVSYFKASGAKDVIAAEAELSSGDYKLQCG</sequence>
<protein>
    <submittedName>
        <fullName evidence="1">Uncharacterized protein</fullName>
    </submittedName>
</protein>
<dbReference type="Proteomes" id="UP000033725">
    <property type="component" value="Unassembled WGS sequence"/>
</dbReference>
<dbReference type="PATRIC" id="fig|82380.10.peg.1632"/>